<dbReference type="NCBIfam" id="TIGR01509">
    <property type="entry name" value="HAD-SF-IA-v3"/>
    <property type="match status" value="1"/>
</dbReference>
<accession>A0ABW4PDQ5</accession>
<protein>
    <submittedName>
        <fullName evidence="1">HAD family hydrolase</fullName>
        <ecNumber evidence="1">3.1.3.-</ecNumber>
    </submittedName>
</protein>
<dbReference type="PANTHER" id="PTHR43611">
    <property type="entry name" value="ALPHA-D-GLUCOSE 1-PHOSPHATE PHOSPHATASE"/>
    <property type="match status" value="1"/>
</dbReference>
<keyword evidence="2" id="KW-1185">Reference proteome</keyword>
<dbReference type="Proteomes" id="UP001597365">
    <property type="component" value="Unassembled WGS sequence"/>
</dbReference>
<sequence length="225" mass="23617">MRSASSRRPAVTPARPFDALLCDLDNVIRFYDTTRLAALERAAGLPVGTTASVAFAPEVDLPLLLGRTTRERWAESVARALAGGPGVPCEQARELGAALAGAPFRADGEVVSLLRRAREHLPVVLVTNASLGLEEDLAAMGLEGLAHHVVNSALVGVAKPDPEIYGIAVERAGVPAGRCLFVDDRRENVEAAAALGMGALHYRAPADLRGALAFLPAGPAEKYKV</sequence>
<reference evidence="2" key="1">
    <citation type="journal article" date="2019" name="Int. J. Syst. Evol. Microbiol.">
        <title>The Global Catalogue of Microorganisms (GCM) 10K type strain sequencing project: providing services to taxonomists for standard genome sequencing and annotation.</title>
        <authorList>
            <consortium name="The Broad Institute Genomics Platform"/>
            <consortium name="The Broad Institute Genome Sequencing Center for Infectious Disease"/>
            <person name="Wu L."/>
            <person name="Ma J."/>
        </authorList>
    </citation>
    <scope>NUCLEOTIDE SEQUENCE [LARGE SCALE GENOMIC DNA]</scope>
    <source>
        <strain evidence="2">CGMCC 4.7455</strain>
    </source>
</reference>
<dbReference type="EMBL" id="JBHUFU010000001">
    <property type="protein sequence ID" value="MFD1828823.1"/>
    <property type="molecule type" value="Genomic_DNA"/>
</dbReference>
<dbReference type="InterPro" id="IPR023214">
    <property type="entry name" value="HAD_sf"/>
</dbReference>
<comment type="caution">
    <text evidence="1">The sequence shown here is derived from an EMBL/GenBank/DDBJ whole genome shotgun (WGS) entry which is preliminary data.</text>
</comment>
<dbReference type="SUPFAM" id="SSF56784">
    <property type="entry name" value="HAD-like"/>
    <property type="match status" value="1"/>
</dbReference>
<dbReference type="InterPro" id="IPR006439">
    <property type="entry name" value="HAD-SF_hydro_IA"/>
</dbReference>
<dbReference type="GO" id="GO:0016787">
    <property type="term" value="F:hydrolase activity"/>
    <property type="evidence" value="ECO:0007669"/>
    <property type="project" value="UniProtKB-KW"/>
</dbReference>
<organism evidence="1 2">
    <name type="scientific">Streptomyces desertarenae</name>
    <dbReference type="NCBI Taxonomy" id="2666184"/>
    <lineage>
        <taxon>Bacteria</taxon>
        <taxon>Bacillati</taxon>
        <taxon>Actinomycetota</taxon>
        <taxon>Actinomycetes</taxon>
        <taxon>Kitasatosporales</taxon>
        <taxon>Streptomycetaceae</taxon>
        <taxon>Streptomyces</taxon>
    </lineage>
</organism>
<dbReference type="PANTHER" id="PTHR43611:SF3">
    <property type="entry name" value="FLAVIN MONONUCLEOTIDE HYDROLASE 1, CHLOROPLATIC"/>
    <property type="match status" value="1"/>
</dbReference>
<dbReference type="RefSeq" id="WP_380896804.1">
    <property type="nucleotide sequence ID" value="NZ_JBHUFU010000001.1"/>
</dbReference>
<proteinExistence type="predicted"/>
<evidence type="ECO:0000313" key="1">
    <source>
        <dbReference type="EMBL" id="MFD1828823.1"/>
    </source>
</evidence>
<evidence type="ECO:0000313" key="2">
    <source>
        <dbReference type="Proteomes" id="UP001597365"/>
    </source>
</evidence>
<keyword evidence="1" id="KW-0378">Hydrolase</keyword>
<dbReference type="Gene3D" id="3.40.50.1000">
    <property type="entry name" value="HAD superfamily/HAD-like"/>
    <property type="match status" value="1"/>
</dbReference>
<dbReference type="InterPro" id="IPR036412">
    <property type="entry name" value="HAD-like_sf"/>
</dbReference>
<dbReference type="Pfam" id="PF00702">
    <property type="entry name" value="Hydrolase"/>
    <property type="match status" value="1"/>
</dbReference>
<gene>
    <name evidence="1" type="ORF">ACFSJS_03965</name>
</gene>
<name>A0ABW4PDQ5_9ACTN</name>
<dbReference type="EC" id="3.1.3.-" evidence="1"/>